<evidence type="ECO:0000313" key="3">
    <source>
        <dbReference type="Proteomes" id="UP000324611"/>
    </source>
</evidence>
<gene>
    <name evidence="2" type="ORF">F0L74_25565</name>
</gene>
<proteinExistence type="predicted"/>
<dbReference type="EMBL" id="VUOC01000004">
    <property type="protein sequence ID" value="KAA2239568.1"/>
    <property type="molecule type" value="Genomic_DNA"/>
</dbReference>
<reference evidence="2 3" key="1">
    <citation type="submission" date="2019-09" db="EMBL/GenBank/DDBJ databases">
        <title>Chitinophaga ginsengihumi sp. nov., isolated from soil of ginseng rhizosphere.</title>
        <authorList>
            <person name="Lee J."/>
        </authorList>
    </citation>
    <scope>NUCLEOTIDE SEQUENCE [LARGE SCALE GENOMIC DNA]</scope>
    <source>
        <strain evidence="2 3">BN140078</strain>
    </source>
</reference>
<keyword evidence="1" id="KW-0732">Signal</keyword>
<dbReference type="AlphaFoldDB" id="A0A5B2VLI0"/>
<reference evidence="2 3" key="2">
    <citation type="submission" date="2019-09" db="EMBL/GenBank/DDBJ databases">
        <authorList>
            <person name="Jin C."/>
        </authorList>
    </citation>
    <scope>NUCLEOTIDE SEQUENCE [LARGE SCALE GENOMIC DNA]</scope>
    <source>
        <strain evidence="2 3">BN140078</strain>
    </source>
</reference>
<feature type="chain" id="PRO_5022948049" evidence="1">
    <location>
        <begin position="22"/>
        <end position="173"/>
    </location>
</feature>
<name>A0A5B2VLI0_9BACT</name>
<keyword evidence="3" id="KW-1185">Reference proteome</keyword>
<comment type="caution">
    <text evidence="2">The sequence shown here is derived from an EMBL/GenBank/DDBJ whole genome shotgun (WGS) entry which is preliminary data.</text>
</comment>
<sequence length="173" mass="18114">MRKVLYGLLLCAVAAALPACKKDDNNGPGEPEGKSFIRAKVDGKLTDFAFSVKAHRDVRNMVSVVGSTNGPEENSENIQLAILDGPAPVAAGTYNLDGGVTTMVVIYSIYKQANGGTSQDNYTASTLSAVTTDAFVITISSINDKEVKGTFGGTVSGTKVIKITEGEFSAPFE</sequence>
<dbReference type="RefSeq" id="WP_149840747.1">
    <property type="nucleotide sequence ID" value="NZ_VUOC01000004.1"/>
</dbReference>
<dbReference type="Proteomes" id="UP000324611">
    <property type="component" value="Unassembled WGS sequence"/>
</dbReference>
<accession>A0A5B2VLI0</accession>
<evidence type="ECO:0000313" key="2">
    <source>
        <dbReference type="EMBL" id="KAA2239568.1"/>
    </source>
</evidence>
<organism evidence="2 3">
    <name type="scientific">Chitinophaga agrisoli</name>
    <dbReference type="NCBI Taxonomy" id="2607653"/>
    <lineage>
        <taxon>Bacteria</taxon>
        <taxon>Pseudomonadati</taxon>
        <taxon>Bacteroidota</taxon>
        <taxon>Chitinophagia</taxon>
        <taxon>Chitinophagales</taxon>
        <taxon>Chitinophagaceae</taxon>
        <taxon>Chitinophaga</taxon>
    </lineage>
</organism>
<feature type="signal peptide" evidence="1">
    <location>
        <begin position="1"/>
        <end position="21"/>
    </location>
</feature>
<protein>
    <submittedName>
        <fullName evidence="2">Uncharacterized protein</fullName>
    </submittedName>
</protein>
<evidence type="ECO:0000256" key="1">
    <source>
        <dbReference type="SAM" id="SignalP"/>
    </source>
</evidence>